<sequence>MKLDNNLYDNGLREGRDVIVLTSKKGNVNSYHFFIWARDIYIPFVKKQRRDNNLRATERATLIMDGYGAHVMDEVSNLFKKNCIDVFLLPAHSSHGFQPLDLTVFHSMKARVKSMATGFEKHTQAHQVQRAVMALQMATNFFSNIAAFRKAGIIQDCSVKPARAKIDEP</sequence>
<accession>A0A5J4TA82</accession>
<name>A0A5J4TA82_9EUKA</name>
<evidence type="ECO:0000259" key="1">
    <source>
        <dbReference type="Pfam" id="PF03184"/>
    </source>
</evidence>
<evidence type="ECO:0000313" key="3">
    <source>
        <dbReference type="Proteomes" id="UP000324800"/>
    </source>
</evidence>
<dbReference type="AlphaFoldDB" id="A0A5J4TA82"/>
<dbReference type="Proteomes" id="UP000324800">
    <property type="component" value="Unassembled WGS sequence"/>
</dbReference>
<evidence type="ECO:0000313" key="2">
    <source>
        <dbReference type="EMBL" id="KAA6354355.1"/>
    </source>
</evidence>
<dbReference type="Pfam" id="PF03184">
    <property type="entry name" value="DDE_1"/>
    <property type="match status" value="1"/>
</dbReference>
<reference evidence="2 3" key="1">
    <citation type="submission" date="2019-03" db="EMBL/GenBank/DDBJ databases">
        <title>Single cell metagenomics reveals metabolic interactions within the superorganism composed of flagellate Streblomastix strix and complex community of Bacteroidetes bacteria on its surface.</title>
        <authorList>
            <person name="Treitli S.C."/>
            <person name="Kolisko M."/>
            <person name="Husnik F."/>
            <person name="Keeling P."/>
            <person name="Hampl V."/>
        </authorList>
    </citation>
    <scope>NUCLEOTIDE SEQUENCE [LARGE SCALE GENOMIC DNA]</scope>
    <source>
        <strain evidence="2">ST1C</strain>
    </source>
</reference>
<dbReference type="OrthoDB" id="3064354at2759"/>
<protein>
    <recommendedName>
        <fullName evidence="1">DDE-1 domain-containing protein</fullName>
    </recommendedName>
</protein>
<dbReference type="EMBL" id="SNRW01036463">
    <property type="protein sequence ID" value="KAA6354355.1"/>
    <property type="molecule type" value="Genomic_DNA"/>
</dbReference>
<dbReference type="InterPro" id="IPR036397">
    <property type="entry name" value="RNaseH_sf"/>
</dbReference>
<feature type="non-terminal residue" evidence="2">
    <location>
        <position position="169"/>
    </location>
</feature>
<comment type="caution">
    <text evidence="2">The sequence shown here is derived from an EMBL/GenBank/DDBJ whole genome shotgun (WGS) entry which is preliminary data.</text>
</comment>
<gene>
    <name evidence="2" type="ORF">EZS28_050119</name>
</gene>
<feature type="domain" description="DDE-1" evidence="1">
    <location>
        <begin position="24"/>
        <end position="129"/>
    </location>
</feature>
<dbReference type="Gene3D" id="3.30.420.10">
    <property type="entry name" value="Ribonuclease H-like superfamily/Ribonuclease H"/>
    <property type="match status" value="1"/>
</dbReference>
<dbReference type="InterPro" id="IPR004875">
    <property type="entry name" value="DDE_SF_endonuclease_dom"/>
</dbReference>
<proteinExistence type="predicted"/>
<organism evidence="2 3">
    <name type="scientific">Streblomastix strix</name>
    <dbReference type="NCBI Taxonomy" id="222440"/>
    <lineage>
        <taxon>Eukaryota</taxon>
        <taxon>Metamonada</taxon>
        <taxon>Preaxostyla</taxon>
        <taxon>Oxymonadida</taxon>
        <taxon>Streblomastigidae</taxon>
        <taxon>Streblomastix</taxon>
    </lineage>
</organism>
<dbReference type="GO" id="GO:0003676">
    <property type="term" value="F:nucleic acid binding"/>
    <property type="evidence" value="ECO:0007669"/>
    <property type="project" value="InterPro"/>
</dbReference>